<dbReference type="CDD" id="cd06470">
    <property type="entry name" value="ACD_IbpA-B_like"/>
    <property type="match status" value="1"/>
</dbReference>
<evidence type="ECO:0000256" key="1">
    <source>
        <dbReference type="ARBA" id="ARBA00023016"/>
    </source>
</evidence>
<sequence>MRTITDFSPLYRSFIGAEHLASLMDKASRAEKQPAYPPYNIESIADDKYRISMAVAGFVESELDIESKDGSLIITGTKQTEEADANRKFLYQGIAERNFERKFQLADHVKVVSAHMENGLLHIDLEREIPEALKPRKIAINGKSLLEGKTN</sequence>
<name>A0A4U1B7S3_9GAMM</name>
<dbReference type="PROSITE" id="PS01031">
    <property type="entry name" value="SHSP"/>
    <property type="match status" value="1"/>
</dbReference>
<evidence type="ECO:0000313" key="6">
    <source>
        <dbReference type="Proteomes" id="UP000307999"/>
    </source>
</evidence>
<dbReference type="SUPFAM" id="SSF49764">
    <property type="entry name" value="HSP20-like chaperones"/>
    <property type="match status" value="1"/>
</dbReference>
<dbReference type="Proteomes" id="UP000307999">
    <property type="component" value="Unassembled WGS sequence"/>
</dbReference>
<evidence type="ECO:0000256" key="2">
    <source>
        <dbReference type="PROSITE-ProRule" id="PRU00285"/>
    </source>
</evidence>
<comment type="similarity">
    <text evidence="2 3">Belongs to the small heat shock protein (HSP20) family.</text>
</comment>
<dbReference type="RefSeq" id="WP_136735040.1">
    <property type="nucleotide sequence ID" value="NZ_SWDB01000010.1"/>
</dbReference>
<evidence type="ECO:0000313" key="5">
    <source>
        <dbReference type="EMBL" id="TKB46032.1"/>
    </source>
</evidence>
<organism evidence="5 6">
    <name type="scientific">Thalassotalea mangrovi</name>
    <dbReference type="NCBI Taxonomy" id="2572245"/>
    <lineage>
        <taxon>Bacteria</taxon>
        <taxon>Pseudomonadati</taxon>
        <taxon>Pseudomonadota</taxon>
        <taxon>Gammaproteobacteria</taxon>
        <taxon>Alteromonadales</taxon>
        <taxon>Colwelliaceae</taxon>
        <taxon>Thalassotalea</taxon>
    </lineage>
</organism>
<proteinExistence type="inferred from homology"/>
<dbReference type="InterPro" id="IPR008978">
    <property type="entry name" value="HSP20-like_chaperone"/>
</dbReference>
<evidence type="ECO:0000259" key="4">
    <source>
        <dbReference type="PROSITE" id="PS01031"/>
    </source>
</evidence>
<keyword evidence="6" id="KW-1185">Reference proteome</keyword>
<dbReference type="InterPro" id="IPR002068">
    <property type="entry name" value="A-crystallin/Hsp20_dom"/>
</dbReference>
<keyword evidence="1" id="KW-0346">Stress response</keyword>
<comment type="caution">
    <text evidence="5">The sequence shown here is derived from an EMBL/GenBank/DDBJ whole genome shotgun (WGS) entry which is preliminary data.</text>
</comment>
<dbReference type="PANTHER" id="PTHR47062">
    <property type="match status" value="1"/>
</dbReference>
<dbReference type="EMBL" id="SWDB01000010">
    <property type="protein sequence ID" value="TKB46032.1"/>
    <property type="molecule type" value="Genomic_DNA"/>
</dbReference>
<reference evidence="5 6" key="1">
    <citation type="submission" date="2019-04" db="EMBL/GenBank/DDBJ databases">
        <title>Thalassotalea guangxiensis sp. nov., isolated from sediment of the coastal wetland.</title>
        <authorList>
            <person name="Zheng S."/>
            <person name="Zhang D."/>
        </authorList>
    </citation>
    <scope>NUCLEOTIDE SEQUENCE [LARGE SCALE GENOMIC DNA]</scope>
    <source>
        <strain evidence="5 6">ZS-4</strain>
    </source>
</reference>
<gene>
    <name evidence="5" type="ORF">E8M12_05225</name>
</gene>
<evidence type="ECO:0000256" key="3">
    <source>
        <dbReference type="RuleBase" id="RU003616"/>
    </source>
</evidence>
<dbReference type="PANTHER" id="PTHR47062:SF1">
    <property type="entry name" value="SMALL HEAT SHOCK PROTEIN IBPA"/>
    <property type="match status" value="1"/>
</dbReference>
<dbReference type="Gene3D" id="2.60.40.790">
    <property type="match status" value="1"/>
</dbReference>
<accession>A0A4U1B7S3</accession>
<feature type="domain" description="SHSP" evidence="4">
    <location>
        <begin position="30"/>
        <end position="143"/>
    </location>
</feature>
<dbReference type="Pfam" id="PF00011">
    <property type="entry name" value="HSP20"/>
    <property type="match status" value="1"/>
</dbReference>
<dbReference type="OrthoDB" id="6871152at2"/>
<dbReference type="AlphaFoldDB" id="A0A4U1B7S3"/>
<protein>
    <submittedName>
        <fullName evidence="5">Hsp20 family protein</fullName>
    </submittedName>
</protein>
<dbReference type="InterPro" id="IPR037913">
    <property type="entry name" value="ACD_IbpA/B"/>
</dbReference>